<protein>
    <recommendedName>
        <fullName evidence="3">Sigma-70 family RNA polymerase sigma factor</fullName>
    </recommendedName>
</protein>
<name>A0A0B0EEW9_9BACT</name>
<dbReference type="NCBIfam" id="NF041236">
    <property type="entry name" value="CAS_III-E_sigma"/>
    <property type="match status" value="1"/>
</dbReference>
<dbReference type="SUPFAM" id="SSF88946">
    <property type="entry name" value="Sigma2 domain of RNA polymerase sigma factors"/>
    <property type="match status" value="1"/>
</dbReference>
<dbReference type="AlphaFoldDB" id="A0A0B0EEW9"/>
<dbReference type="Proteomes" id="UP000030652">
    <property type="component" value="Unassembled WGS sequence"/>
</dbReference>
<comment type="caution">
    <text evidence="1">The sequence shown here is derived from an EMBL/GenBank/DDBJ whole genome shotgun (WGS) entry which is preliminary data.</text>
</comment>
<reference evidence="1 2" key="1">
    <citation type="submission" date="2014-10" db="EMBL/GenBank/DDBJ databases">
        <title>Draft genome of anammox bacterium scalindua brodae, obtained using differential coverage binning of sequence data from two enrichment reactors.</title>
        <authorList>
            <person name="Speth D.R."/>
            <person name="Russ L."/>
            <person name="Kartal B."/>
            <person name="Op den Camp H.J."/>
            <person name="Dutilh B.E."/>
            <person name="Jetten M.S."/>
        </authorList>
    </citation>
    <scope>NUCLEOTIDE SEQUENCE [LARGE SCALE GENOMIC DNA]</scope>
    <source>
        <strain evidence="1">RU1</strain>
    </source>
</reference>
<sequence length="214" mass="24182">MKEPEEIINECFERNGEDVACKTCSLHGNKCKIMLPILYNKTRGINSKGVKVRSTLEGFPIEDIKDIVKESIFAIKNGIKKGKFRGTRDAQFIKWVERIIHNKRVDFLRKKGKAERIKPLEGIEASAQDCEPENIDDLIGFLKEKVGEGILNAEDIALIKALYEGNENGCTQSEMSEEMGLKPDAFKQRKCRLIKKLESSGFGKDTLSKILMSD</sequence>
<evidence type="ECO:0000313" key="1">
    <source>
        <dbReference type="EMBL" id="KHE91662.1"/>
    </source>
</evidence>
<dbReference type="InterPro" id="IPR013325">
    <property type="entry name" value="RNA_pol_sigma_r2"/>
</dbReference>
<dbReference type="eggNOG" id="ENOG502ZMK6">
    <property type="taxonomic scope" value="Bacteria"/>
</dbReference>
<evidence type="ECO:0008006" key="3">
    <source>
        <dbReference type="Google" id="ProtNLM"/>
    </source>
</evidence>
<accession>A0A0B0EEW9</accession>
<dbReference type="GO" id="GO:0006352">
    <property type="term" value="P:DNA-templated transcription initiation"/>
    <property type="evidence" value="ECO:0007669"/>
    <property type="project" value="InterPro"/>
</dbReference>
<dbReference type="SMR" id="A0A0B0EEW9"/>
<dbReference type="EMBL" id="JRYO01000185">
    <property type="protein sequence ID" value="KHE91662.1"/>
    <property type="molecule type" value="Genomic_DNA"/>
</dbReference>
<gene>
    <name evidence="1" type="ORF">SCABRO_02600</name>
</gene>
<dbReference type="GO" id="GO:0003700">
    <property type="term" value="F:DNA-binding transcription factor activity"/>
    <property type="evidence" value="ECO:0007669"/>
    <property type="project" value="InterPro"/>
</dbReference>
<evidence type="ECO:0000313" key="2">
    <source>
        <dbReference type="Proteomes" id="UP000030652"/>
    </source>
</evidence>
<organism evidence="1 2">
    <name type="scientific">Candidatus Scalindua brodae</name>
    <dbReference type="NCBI Taxonomy" id="237368"/>
    <lineage>
        <taxon>Bacteria</taxon>
        <taxon>Pseudomonadati</taxon>
        <taxon>Planctomycetota</taxon>
        <taxon>Candidatus Brocadiia</taxon>
        <taxon>Candidatus Brocadiales</taxon>
        <taxon>Candidatus Scalinduaceae</taxon>
        <taxon>Candidatus Scalindua</taxon>
    </lineage>
</organism>
<proteinExistence type="predicted"/>